<evidence type="ECO:0000313" key="2">
    <source>
        <dbReference type="EMBL" id="QSO45626.1"/>
    </source>
</evidence>
<dbReference type="EMBL" id="CP071182">
    <property type="protein sequence ID" value="QSO45626.1"/>
    <property type="molecule type" value="Genomic_DNA"/>
</dbReference>
<dbReference type="AlphaFoldDB" id="A0A9X7VV12"/>
<dbReference type="KEGG" id="afx:JZ786_13780"/>
<sequence>MHGASLIILVLIVLFALYRRIRRTIGYQKFVKRSMVTRMTIFIIVGVLVLIAGYLNPVAYLYDVLGFVVGGIIAYYAIRTTSFEWRTNAWYYIPNPWIGALLLVLFIGRIAFDVYEDYRLVGFSAANGHATHPPQLATYAQDPYTAAILFMLIAYYIIYYTFIIRKERHLERDGLND</sequence>
<keyword evidence="1" id="KW-1133">Transmembrane helix</keyword>
<dbReference type="Pfam" id="PF07301">
    <property type="entry name" value="DUF1453"/>
    <property type="match status" value="1"/>
</dbReference>
<dbReference type="RefSeq" id="WP_206654995.1">
    <property type="nucleotide sequence ID" value="NZ_CP071182.1"/>
</dbReference>
<reference evidence="2 3" key="1">
    <citation type="submission" date="2021-02" db="EMBL/GenBank/DDBJ databases">
        <title>Alicyclobacillus curvatus sp. nov. and Alicyclobacillus mengziensis sp. nov., two acidophilic bacteria isolated from acid mine drainage.</title>
        <authorList>
            <person name="Huang Y."/>
        </authorList>
    </citation>
    <scope>NUCLEOTIDE SEQUENCE [LARGE SCALE GENOMIC DNA]</scope>
    <source>
        <strain evidence="2 3">S30H14</strain>
    </source>
</reference>
<evidence type="ECO:0000256" key="1">
    <source>
        <dbReference type="SAM" id="Phobius"/>
    </source>
</evidence>
<feature type="transmembrane region" description="Helical" evidence="1">
    <location>
        <begin position="6"/>
        <end position="22"/>
    </location>
</feature>
<accession>A0A9X7VV12</accession>
<feature type="transmembrane region" description="Helical" evidence="1">
    <location>
        <begin position="144"/>
        <end position="162"/>
    </location>
</feature>
<feature type="transmembrane region" description="Helical" evidence="1">
    <location>
        <begin position="90"/>
        <end position="112"/>
    </location>
</feature>
<keyword evidence="1" id="KW-0472">Membrane</keyword>
<feature type="transmembrane region" description="Helical" evidence="1">
    <location>
        <begin position="34"/>
        <end position="54"/>
    </location>
</feature>
<evidence type="ECO:0000313" key="3">
    <source>
        <dbReference type="Proteomes" id="UP000663505"/>
    </source>
</evidence>
<evidence type="ECO:0008006" key="4">
    <source>
        <dbReference type="Google" id="ProtNLM"/>
    </source>
</evidence>
<name>A0A9X7VV12_9BACL</name>
<protein>
    <recommendedName>
        <fullName evidence="4">DUF1453 domain-containing protein</fullName>
    </recommendedName>
</protein>
<dbReference type="Proteomes" id="UP000663505">
    <property type="component" value="Chromosome"/>
</dbReference>
<proteinExistence type="predicted"/>
<dbReference type="InterPro" id="IPR058247">
    <property type="entry name" value="DUF1453"/>
</dbReference>
<gene>
    <name evidence="2" type="ORF">JZ786_13780</name>
</gene>
<organism evidence="2 3">
    <name type="scientific">Alicyclobacillus mengziensis</name>
    <dbReference type="NCBI Taxonomy" id="2931921"/>
    <lineage>
        <taxon>Bacteria</taxon>
        <taxon>Bacillati</taxon>
        <taxon>Bacillota</taxon>
        <taxon>Bacilli</taxon>
        <taxon>Bacillales</taxon>
        <taxon>Alicyclobacillaceae</taxon>
        <taxon>Alicyclobacillus</taxon>
    </lineage>
</organism>
<feature type="transmembrane region" description="Helical" evidence="1">
    <location>
        <begin position="60"/>
        <end position="78"/>
    </location>
</feature>
<keyword evidence="1" id="KW-0812">Transmembrane</keyword>
<keyword evidence="3" id="KW-1185">Reference proteome</keyword>